<evidence type="ECO:0000256" key="3">
    <source>
        <dbReference type="ARBA" id="ARBA00022741"/>
    </source>
</evidence>
<dbReference type="Proteomes" id="UP001500016">
    <property type="component" value="Unassembled WGS sequence"/>
</dbReference>
<dbReference type="Pfam" id="PF00005">
    <property type="entry name" value="ABC_tran"/>
    <property type="match status" value="1"/>
</dbReference>
<dbReference type="SUPFAM" id="SSF52540">
    <property type="entry name" value="P-loop containing nucleoside triphosphate hydrolases"/>
    <property type="match status" value="1"/>
</dbReference>
<dbReference type="Pfam" id="PF08352">
    <property type="entry name" value="oligo_HPY"/>
    <property type="match status" value="1"/>
</dbReference>
<dbReference type="InterPro" id="IPR017871">
    <property type="entry name" value="ABC_transporter-like_CS"/>
</dbReference>
<dbReference type="EMBL" id="BAAAPE010000007">
    <property type="protein sequence ID" value="GAA2072604.1"/>
    <property type="molecule type" value="Genomic_DNA"/>
</dbReference>
<dbReference type="InterPro" id="IPR027417">
    <property type="entry name" value="P-loop_NTPase"/>
</dbReference>
<evidence type="ECO:0000313" key="8">
    <source>
        <dbReference type="Proteomes" id="UP001500016"/>
    </source>
</evidence>
<dbReference type="PANTHER" id="PTHR43776:SF7">
    <property type="entry name" value="D,D-DIPEPTIDE TRANSPORT ATP-BINDING PROTEIN DDPF-RELATED"/>
    <property type="match status" value="1"/>
</dbReference>
<dbReference type="Gene3D" id="3.40.50.300">
    <property type="entry name" value="P-loop containing nucleotide triphosphate hydrolases"/>
    <property type="match status" value="1"/>
</dbReference>
<dbReference type="NCBIfam" id="TIGR01727">
    <property type="entry name" value="oligo_HPY"/>
    <property type="match status" value="1"/>
</dbReference>
<dbReference type="PANTHER" id="PTHR43776">
    <property type="entry name" value="TRANSPORT ATP-BINDING PROTEIN"/>
    <property type="match status" value="1"/>
</dbReference>
<dbReference type="SMART" id="SM00382">
    <property type="entry name" value="AAA"/>
    <property type="match status" value="1"/>
</dbReference>
<organism evidence="7 8">
    <name type="scientific">Streptomyces albiaxialis</name>
    <dbReference type="NCBI Taxonomy" id="329523"/>
    <lineage>
        <taxon>Bacteria</taxon>
        <taxon>Bacillati</taxon>
        <taxon>Actinomycetota</taxon>
        <taxon>Actinomycetes</taxon>
        <taxon>Kitasatosporales</taxon>
        <taxon>Streptomycetaceae</taxon>
        <taxon>Streptomyces</taxon>
    </lineage>
</organism>
<comment type="caution">
    <text evidence="7">The sequence shown here is derived from an EMBL/GenBank/DDBJ whole genome shotgun (WGS) entry which is preliminary data.</text>
</comment>
<dbReference type="GO" id="GO:0005524">
    <property type="term" value="F:ATP binding"/>
    <property type="evidence" value="ECO:0007669"/>
    <property type="project" value="UniProtKB-KW"/>
</dbReference>
<keyword evidence="2" id="KW-0813">Transport</keyword>
<dbReference type="InterPro" id="IPR003439">
    <property type="entry name" value="ABC_transporter-like_ATP-bd"/>
</dbReference>
<dbReference type="CDD" id="cd03257">
    <property type="entry name" value="ABC_NikE_OppD_transporters"/>
    <property type="match status" value="1"/>
</dbReference>
<evidence type="ECO:0000313" key="7">
    <source>
        <dbReference type="EMBL" id="GAA2072604.1"/>
    </source>
</evidence>
<protein>
    <submittedName>
        <fullName evidence="7">Dipeptide ABC transporter ATP-binding protein</fullName>
    </submittedName>
</protein>
<evidence type="ECO:0000259" key="6">
    <source>
        <dbReference type="PROSITE" id="PS50893"/>
    </source>
</evidence>
<evidence type="ECO:0000256" key="4">
    <source>
        <dbReference type="ARBA" id="ARBA00022840"/>
    </source>
</evidence>
<keyword evidence="8" id="KW-1185">Reference proteome</keyword>
<accession>A0ABN2VY35</accession>
<name>A0ABN2VY35_9ACTN</name>
<dbReference type="RefSeq" id="WP_344527245.1">
    <property type="nucleotide sequence ID" value="NZ_BAAAPE010000007.1"/>
</dbReference>
<reference evidence="7 8" key="1">
    <citation type="journal article" date="2019" name="Int. J. Syst. Evol. Microbiol.">
        <title>The Global Catalogue of Microorganisms (GCM) 10K type strain sequencing project: providing services to taxonomists for standard genome sequencing and annotation.</title>
        <authorList>
            <consortium name="The Broad Institute Genomics Platform"/>
            <consortium name="The Broad Institute Genome Sequencing Center for Infectious Disease"/>
            <person name="Wu L."/>
            <person name="Ma J."/>
        </authorList>
    </citation>
    <scope>NUCLEOTIDE SEQUENCE [LARGE SCALE GENOMIC DNA]</scope>
    <source>
        <strain evidence="7 8">JCM 15478</strain>
    </source>
</reference>
<evidence type="ECO:0000256" key="2">
    <source>
        <dbReference type="ARBA" id="ARBA00022448"/>
    </source>
</evidence>
<comment type="similarity">
    <text evidence="1">Belongs to the ABC transporter superfamily.</text>
</comment>
<sequence length="389" mass="42159">MTDDVTLTKPEPEDASPGGETPGGGRTGEPLLKADNLSKHFPIMGGFPFKRKVGEVQAVSGIDLEVYPGESFGLVGESGCGKSTTGRLLTRLLEPTGGKIEYAGKDITHSTRKQLAPVRSEIQMIFQDPYSSLNPRQTVGSIIGGPMEVNGINPPGGRENRIRELLETVGLNPEHYNRFPHEFSGGQRQRIGVARALALEPKLIVADEPVSALDVSIQAQVVNLLQKVQRELGIAFVFIAHDLAIVRHFSERVAVMYLGKIVEVGEREAIYNRPRHPYTHALLSAVPEAVLMGEDDAAEEAAATADRERIRLAGDVPSPINPPSGCRFRTRCWKAQDKCATEEPPLVQIPGNTAGHLTACHFPEEGTTSAAAREEDVVMDKALRALEEA</sequence>
<dbReference type="InterPro" id="IPR050319">
    <property type="entry name" value="ABC_transp_ATP-bind"/>
</dbReference>
<dbReference type="PROSITE" id="PS00211">
    <property type="entry name" value="ABC_TRANSPORTER_1"/>
    <property type="match status" value="1"/>
</dbReference>
<dbReference type="InterPro" id="IPR013563">
    <property type="entry name" value="Oligopep_ABC_C"/>
</dbReference>
<dbReference type="InterPro" id="IPR003593">
    <property type="entry name" value="AAA+_ATPase"/>
</dbReference>
<proteinExistence type="inferred from homology"/>
<gene>
    <name evidence="7" type="ORF">GCM10009801_25310</name>
</gene>
<dbReference type="PROSITE" id="PS50893">
    <property type="entry name" value="ABC_TRANSPORTER_2"/>
    <property type="match status" value="1"/>
</dbReference>
<feature type="domain" description="ABC transporter" evidence="6">
    <location>
        <begin position="32"/>
        <end position="283"/>
    </location>
</feature>
<evidence type="ECO:0000256" key="5">
    <source>
        <dbReference type="SAM" id="MobiDB-lite"/>
    </source>
</evidence>
<evidence type="ECO:0000256" key="1">
    <source>
        <dbReference type="ARBA" id="ARBA00005417"/>
    </source>
</evidence>
<keyword evidence="4 7" id="KW-0067">ATP-binding</keyword>
<keyword evidence="3" id="KW-0547">Nucleotide-binding</keyword>
<feature type="region of interest" description="Disordered" evidence="5">
    <location>
        <begin position="1"/>
        <end position="29"/>
    </location>
</feature>